<dbReference type="Proteomes" id="UP001141806">
    <property type="component" value="Unassembled WGS sequence"/>
</dbReference>
<protein>
    <submittedName>
        <fullName evidence="2">Uncharacterized protein</fullName>
    </submittedName>
</protein>
<reference evidence="2" key="1">
    <citation type="journal article" date="2023" name="Plant J.">
        <title>The genome of the king protea, Protea cynaroides.</title>
        <authorList>
            <person name="Chang J."/>
            <person name="Duong T.A."/>
            <person name="Schoeman C."/>
            <person name="Ma X."/>
            <person name="Roodt D."/>
            <person name="Barker N."/>
            <person name="Li Z."/>
            <person name="Van de Peer Y."/>
            <person name="Mizrachi E."/>
        </authorList>
    </citation>
    <scope>NUCLEOTIDE SEQUENCE</scope>
    <source>
        <tissue evidence="2">Young leaves</tissue>
    </source>
</reference>
<name>A0A9Q0K3N4_9MAGN</name>
<accession>A0A9Q0K3N4</accession>
<dbReference type="AlphaFoldDB" id="A0A9Q0K3N4"/>
<proteinExistence type="predicted"/>
<organism evidence="2 3">
    <name type="scientific">Protea cynaroides</name>
    <dbReference type="NCBI Taxonomy" id="273540"/>
    <lineage>
        <taxon>Eukaryota</taxon>
        <taxon>Viridiplantae</taxon>
        <taxon>Streptophyta</taxon>
        <taxon>Embryophyta</taxon>
        <taxon>Tracheophyta</taxon>
        <taxon>Spermatophyta</taxon>
        <taxon>Magnoliopsida</taxon>
        <taxon>Proteales</taxon>
        <taxon>Proteaceae</taxon>
        <taxon>Protea</taxon>
    </lineage>
</organism>
<gene>
    <name evidence="2" type="ORF">NE237_021577</name>
</gene>
<keyword evidence="3" id="KW-1185">Reference proteome</keyword>
<comment type="caution">
    <text evidence="2">The sequence shown here is derived from an EMBL/GenBank/DDBJ whole genome shotgun (WGS) entry which is preliminary data.</text>
</comment>
<feature type="region of interest" description="Disordered" evidence="1">
    <location>
        <begin position="116"/>
        <end position="135"/>
    </location>
</feature>
<evidence type="ECO:0000313" key="2">
    <source>
        <dbReference type="EMBL" id="KAJ4961667.1"/>
    </source>
</evidence>
<evidence type="ECO:0000313" key="3">
    <source>
        <dbReference type="Proteomes" id="UP001141806"/>
    </source>
</evidence>
<dbReference type="EMBL" id="JAMYWD010000009">
    <property type="protein sequence ID" value="KAJ4961667.1"/>
    <property type="molecule type" value="Genomic_DNA"/>
</dbReference>
<evidence type="ECO:0000256" key="1">
    <source>
        <dbReference type="SAM" id="MobiDB-lite"/>
    </source>
</evidence>
<sequence length="249" mass="28953">MLYLIEIWVHMGFEFDYFNNDKMDYIRGSRENWVRTSEDLKVINNLIVGISKFIVNYRHCSAQKNSRARRPSGKIDGERRVFELEESRESENVNGQRFYGARFWEKCFISPEINHRRNPKMEKRKGPRSTTSSRLWVSSSLTSGNSALNPTILIGRPSKIGPPALRPLPSKEVFDLTFLLCFSRVHGSIPVRGKSYLIEQTKSILHESKNEAGRLYSQKNNTEVWSEPFQSHSRHCTRSLRGDVVNRTR</sequence>